<reference evidence="1" key="1">
    <citation type="journal article" date="2014" name="Int. J. Syst. Evol. Microbiol.">
        <title>Complete genome of a new Firmicutes species belonging to the dominant human colonic microbiota ('Ruminococcus bicirculans') reveals two chromosomes and a selective capacity to utilize plant glucans.</title>
        <authorList>
            <consortium name="NISC Comparative Sequencing Program"/>
            <person name="Wegmann U."/>
            <person name="Louis P."/>
            <person name="Goesmann A."/>
            <person name="Henrissat B."/>
            <person name="Duncan S.H."/>
            <person name="Flint H.J."/>
        </authorList>
    </citation>
    <scope>NUCLEOTIDE SEQUENCE</scope>
    <source>
        <strain evidence="1">NBRC 107169</strain>
    </source>
</reference>
<dbReference type="Proteomes" id="UP001161405">
    <property type="component" value="Unassembled WGS sequence"/>
</dbReference>
<keyword evidence="2" id="KW-1185">Reference proteome</keyword>
<protein>
    <submittedName>
        <fullName evidence="1">Uncharacterized protein</fullName>
    </submittedName>
</protein>
<proteinExistence type="predicted"/>
<evidence type="ECO:0000313" key="1">
    <source>
        <dbReference type="EMBL" id="GLQ18453.1"/>
    </source>
</evidence>
<reference evidence="1" key="2">
    <citation type="submission" date="2023-01" db="EMBL/GenBank/DDBJ databases">
        <title>Draft genome sequence of Maritalea porphyrae strain NBRC 107169.</title>
        <authorList>
            <person name="Sun Q."/>
            <person name="Mori K."/>
        </authorList>
    </citation>
    <scope>NUCLEOTIDE SEQUENCE</scope>
    <source>
        <strain evidence="1">NBRC 107169</strain>
    </source>
</reference>
<accession>A0ABQ5UT38</accession>
<sequence length="172" mass="18822">MFLSVLALTIVSAHAKDINAEKISIRQARDIGFMSESAARKEFAGYTFTLKRPKVKANALKDVFPFRGTVVAYFAPNGRILVWEGKAEKVAVGAWGVGAPLDKASKAGNLVCFDFSGKSKKYLPCPIIKVYGKSMYERAKGNVFNLRAGGKVPKVVKSIDRKLQKLHDSLGK</sequence>
<name>A0ABQ5UT38_9HYPH</name>
<comment type="caution">
    <text evidence="1">The sequence shown here is derived from an EMBL/GenBank/DDBJ whole genome shotgun (WGS) entry which is preliminary data.</text>
</comment>
<dbReference type="EMBL" id="BSNI01000002">
    <property type="protein sequence ID" value="GLQ18453.1"/>
    <property type="molecule type" value="Genomic_DNA"/>
</dbReference>
<evidence type="ECO:0000313" key="2">
    <source>
        <dbReference type="Proteomes" id="UP001161405"/>
    </source>
</evidence>
<organism evidence="1 2">
    <name type="scientific">Maritalea porphyrae</name>
    <dbReference type="NCBI Taxonomy" id="880732"/>
    <lineage>
        <taxon>Bacteria</taxon>
        <taxon>Pseudomonadati</taxon>
        <taxon>Pseudomonadota</taxon>
        <taxon>Alphaproteobacteria</taxon>
        <taxon>Hyphomicrobiales</taxon>
        <taxon>Devosiaceae</taxon>
        <taxon>Maritalea</taxon>
    </lineage>
</organism>
<gene>
    <name evidence="1" type="ORF">GCM10007879_27020</name>
</gene>